<sequence length="104" mass="11559">MSVRLFDGDLPEGKGPESNILAASAELVVVQKANIIQTERARKRRREGHLPEEPTSTPLPVGSIDTKSYDADVYVEKRRNEVEVEMVKSKGVQKSTKKSPVKKV</sequence>
<dbReference type="AlphaFoldDB" id="A0A9J5XEB3"/>
<accession>A0A9J5XEB3</accession>
<name>A0A9J5XEB3_SOLCO</name>
<protein>
    <submittedName>
        <fullName evidence="2">Uncharacterized protein</fullName>
    </submittedName>
</protein>
<evidence type="ECO:0000313" key="3">
    <source>
        <dbReference type="Proteomes" id="UP000824120"/>
    </source>
</evidence>
<organism evidence="2 3">
    <name type="scientific">Solanum commersonii</name>
    <name type="common">Commerson's wild potato</name>
    <name type="synonym">Commerson's nightshade</name>
    <dbReference type="NCBI Taxonomy" id="4109"/>
    <lineage>
        <taxon>Eukaryota</taxon>
        <taxon>Viridiplantae</taxon>
        <taxon>Streptophyta</taxon>
        <taxon>Embryophyta</taxon>
        <taxon>Tracheophyta</taxon>
        <taxon>Spermatophyta</taxon>
        <taxon>Magnoliopsida</taxon>
        <taxon>eudicotyledons</taxon>
        <taxon>Gunneridae</taxon>
        <taxon>Pentapetalae</taxon>
        <taxon>asterids</taxon>
        <taxon>lamiids</taxon>
        <taxon>Solanales</taxon>
        <taxon>Solanaceae</taxon>
        <taxon>Solanoideae</taxon>
        <taxon>Solaneae</taxon>
        <taxon>Solanum</taxon>
    </lineage>
</organism>
<comment type="caution">
    <text evidence="2">The sequence shown here is derived from an EMBL/GenBank/DDBJ whole genome shotgun (WGS) entry which is preliminary data.</text>
</comment>
<proteinExistence type="predicted"/>
<reference evidence="2 3" key="1">
    <citation type="submission" date="2020-09" db="EMBL/GenBank/DDBJ databases">
        <title>De no assembly of potato wild relative species, Solanum commersonii.</title>
        <authorList>
            <person name="Cho K."/>
        </authorList>
    </citation>
    <scope>NUCLEOTIDE SEQUENCE [LARGE SCALE GENOMIC DNA]</scope>
    <source>
        <strain evidence="2">LZ3.2</strain>
        <tissue evidence="2">Leaf</tissue>
    </source>
</reference>
<dbReference type="Proteomes" id="UP000824120">
    <property type="component" value="Chromosome 9"/>
</dbReference>
<keyword evidence="3" id="KW-1185">Reference proteome</keyword>
<evidence type="ECO:0000256" key="1">
    <source>
        <dbReference type="SAM" id="MobiDB-lite"/>
    </source>
</evidence>
<feature type="region of interest" description="Disordered" evidence="1">
    <location>
        <begin position="38"/>
        <end position="65"/>
    </location>
</feature>
<dbReference type="EMBL" id="JACXVP010000009">
    <property type="protein sequence ID" value="KAG5586715.1"/>
    <property type="molecule type" value="Genomic_DNA"/>
</dbReference>
<evidence type="ECO:0000313" key="2">
    <source>
        <dbReference type="EMBL" id="KAG5586715.1"/>
    </source>
</evidence>
<gene>
    <name evidence="2" type="ORF">H5410_047149</name>
</gene>